<evidence type="ECO:0008006" key="4">
    <source>
        <dbReference type="Google" id="ProtNLM"/>
    </source>
</evidence>
<gene>
    <name evidence="2" type="ORF">PGT21_008016</name>
</gene>
<evidence type="ECO:0000313" key="2">
    <source>
        <dbReference type="EMBL" id="KAA1089133.1"/>
    </source>
</evidence>
<dbReference type="EMBL" id="VSWC01000093">
    <property type="protein sequence ID" value="KAA1089133.1"/>
    <property type="molecule type" value="Genomic_DNA"/>
</dbReference>
<feature type="transmembrane region" description="Helical" evidence="1">
    <location>
        <begin position="82"/>
        <end position="101"/>
    </location>
</feature>
<proteinExistence type="predicted"/>
<name>A0A5B0NK31_PUCGR</name>
<dbReference type="OrthoDB" id="15108at2759"/>
<keyword evidence="1" id="KW-1133">Transmembrane helix</keyword>
<accession>A0A5B0NK31</accession>
<comment type="caution">
    <text evidence="2">The sequence shown here is derived from an EMBL/GenBank/DDBJ whole genome shotgun (WGS) entry which is preliminary data.</text>
</comment>
<keyword evidence="1" id="KW-0472">Membrane</keyword>
<evidence type="ECO:0000313" key="3">
    <source>
        <dbReference type="Proteomes" id="UP000324748"/>
    </source>
</evidence>
<dbReference type="PANTHER" id="PTHR39476:SF1">
    <property type="entry name" value="NADH DEHYDROGENASE [UBIQUINONE] 1 BETA SUBCOMPLEX SUBUNIT 4"/>
    <property type="match status" value="1"/>
</dbReference>
<keyword evidence="3" id="KW-1185">Reference proteome</keyword>
<dbReference type="PANTHER" id="PTHR39476">
    <property type="entry name" value="NADH:UBIQUINONE OXIDOREDUCTASE 6.6KD SUBUNIT"/>
    <property type="match status" value="1"/>
</dbReference>
<sequence length="127" mass="14369">MVAIFGALSRSVTTTTSSSTHNLTSSIQKSLLLDINSISLSLERTNERWAEVTPDSKNPHVDRYAAMRDGVMRTFEFTPRNARNTFLILGLIPFGLLYIGVVDSNKWELAGKRKDDSLYKYPRSDQR</sequence>
<organism evidence="2 3">
    <name type="scientific">Puccinia graminis f. sp. tritici</name>
    <dbReference type="NCBI Taxonomy" id="56615"/>
    <lineage>
        <taxon>Eukaryota</taxon>
        <taxon>Fungi</taxon>
        <taxon>Dikarya</taxon>
        <taxon>Basidiomycota</taxon>
        <taxon>Pucciniomycotina</taxon>
        <taxon>Pucciniomycetes</taxon>
        <taxon>Pucciniales</taxon>
        <taxon>Pucciniaceae</taxon>
        <taxon>Puccinia</taxon>
    </lineage>
</organism>
<evidence type="ECO:0000256" key="1">
    <source>
        <dbReference type="SAM" id="Phobius"/>
    </source>
</evidence>
<reference evidence="2 3" key="1">
    <citation type="submission" date="2019-05" db="EMBL/GenBank/DDBJ databases">
        <title>Emergence of the Ug99 lineage of the wheat stem rust pathogen through somatic hybridization.</title>
        <authorList>
            <person name="Li F."/>
            <person name="Upadhyaya N.M."/>
            <person name="Sperschneider J."/>
            <person name="Matny O."/>
            <person name="Nguyen-Phuc H."/>
            <person name="Mago R."/>
            <person name="Raley C."/>
            <person name="Miller M.E."/>
            <person name="Silverstein K.A.T."/>
            <person name="Henningsen E."/>
            <person name="Hirsch C.D."/>
            <person name="Visser B."/>
            <person name="Pretorius Z.A."/>
            <person name="Steffenson B.J."/>
            <person name="Schwessinger B."/>
            <person name="Dodds P.N."/>
            <person name="Figueroa M."/>
        </authorList>
    </citation>
    <scope>NUCLEOTIDE SEQUENCE [LARGE SCALE GENOMIC DNA]</scope>
    <source>
        <strain evidence="2">21-0</strain>
    </source>
</reference>
<dbReference type="AlphaFoldDB" id="A0A5B0NK31"/>
<protein>
    <recommendedName>
        <fullName evidence="4">NADH dehydrogenase [ubiquinone] 1 beta subcomplex subunit 4</fullName>
    </recommendedName>
</protein>
<dbReference type="Proteomes" id="UP000324748">
    <property type="component" value="Unassembled WGS sequence"/>
</dbReference>
<keyword evidence="1" id="KW-0812">Transmembrane</keyword>